<protein>
    <submittedName>
        <fullName evidence="3">Initiator RepB protein</fullName>
    </submittedName>
</protein>
<dbReference type="GO" id="GO:0006270">
    <property type="term" value="P:DNA replication initiation"/>
    <property type="evidence" value="ECO:0007669"/>
    <property type="project" value="InterPro"/>
</dbReference>
<dbReference type="Gene3D" id="1.10.10.10">
    <property type="entry name" value="Winged helix-like DNA-binding domain superfamily/Winged helix DNA-binding domain"/>
    <property type="match status" value="2"/>
</dbReference>
<name>A0A510KH70_9FUSO</name>
<feature type="domain" description="Initiator Rep protein WH1" evidence="2">
    <location>
        <begin position="5"/>
        <end position="148"/>
    </location>
</feature>
<dbReference type="RefSeq" id="WP_232052856.1">
    <property type="nucleotide sequence ID" value="NZ_AP019837.1"/>
</dbReference>
<accession>A0A510KH70</accession>
<evidence type="ECO:0000313" key="3">
    <source>
        <dbReference type="EMBL" id="BBM51040.1"/>
    </source>
</evidence>
<dbReference type="GO" id="GO:0003887">
    <property type="term" value="F:DNA-directed DNA polymerase activity"/>
    <property type="evidence" value="ECO:0007669"/>
    <property type="project" value="InterPro"/>
</dbReference>
<dbReference type="InterPro" id="IPR000525">
    <property type="entry name" value="Initiator_Rep_WH1"/>
</dbReference>
<proteinExistence type="inferred from homology"/>
<dbReference type="Proteomes" id="UP000321501">
    <property type="component" value="Plasmid pJMUB3934p2"/>
</dbReference>
<evidence type="ECO:0000313" key="4">
    <source>
        <dbReference type="Proteomes" id="UP000321501"/>
    </source>
</evidence>
<dbReference type="InterPro" id="IPR036388">
    <property type="entry name" value="WH-like_DNA-bd_sf"/>
</dbReference>
<evidence type="ECO:0000259" key="2">
    <source>
        <dbReference type="Pfam" id="PF01051"/>
    </source>
</evidence>
<organism evidence="3 4">
    <name type="scientific">Leptotrichia wadei</name>
    <dbReference type="NCBI Taxonomy" id="157687"/>
    <lineage>
        <taxon>Bacteria</taxon>
        <taxon>Fusobacteriati</taxon>
        <taxon>Fusobacteriota</taxon>
        <taxon>Fusobacteriia</taxon>
        <taxon>Fusobacteriales</taxon>
        <taxon>Leptotrichiaceae</taxon>
        <taxon>Leptotrichia</taxon>
    </lineage>
</organism>
<dbReference type="Pfam" id="PF01051">
    <property type="entry name" value="Rep3_N"/>
    <property type="match status" value="1"/>
</dbReference>
<dbReference type="EMBL" id="AP019837">
    <property type="protein sequence ID" value="BBM51040.1"/>
    <property type="molecule type" value="Genomic_DNA"/>
</dbReference>
<keyword evidence="3" id="KW-0614">Plasmid</keyword>
<comment type="similarity">
    <text evidence="1">Belongs to the initiator RepB protein family.</text>
</comment>
<evidence type="ECO:0000256" key="1">
    <source>
        <dbReference type="ARBA" id="ARBA00038283"/>
    </source>
</evidence>
<geneLocation type="plasmid" evidence="3">
    <name>pJMUB3934p2</name>
</geneLocation>
<gene>
    <name evidence="3" type="ORF">JMUB3934_p2021</name>
</gene>
<sequence>MNDVVKYHNHFNSISLKNFNSIELNLLMAICSQIRDKGIDEITLNFSELKNMVKYKHRGNVRFVKDLEQIYKKLITLSIRIETKEVIDNFVLFTRYRIIKEAQTVTIKVNEDFKYLLNNLVKKFTQFELEEFIHLKSNYSKEIYRRLKQFKSTGFWKIKIDDFKELLNIPEKYRMSDIDKYVLKISRSELENHFKNFEIIKIKKGRKIEYIEFKFIPEKKYKENIAVGNEGEDNNNPFPLRKPRKQKKEEEIKIAPARKTRIIEVVPKQEKEKTLREKIEEKISENDKMIVKLEALYTGLKDKVQFKKITEKYPKKIEKIKNVNMQLKVIYDTDENELTQEIIELAEELLANKV</sequence>
<dbReference type="AlphaFoldDB" id="A0A510KH70"/>
<dbReference type="InterPro" id="IPR036390">
    <property type="entry name" value="WH_DNA-bd_sf"/>
</dbReference>
<dbReference type="Pfam" id="PF21205">
    <property type="entry name" value="Rep3_C"/>
    <property type="match status" value="1"/>
</dbReference>
<reference evidence="3 4" key="1">
    <citation type="submission" date="2019-07" db="EMBL/GenBank/DDBJ databases">
        <title>Complete Genome Sequence of Leptotrichia wadei Strain JMUB3934.</title>
        <authorList>
            <person name="Watanabe S."/>
            <person name="Cui L."/>
        </authorList>
    </citation>
    <scope>NUCLEOTIDE SEQUENCE [LARGE SCALE GENOMIC DNA]</scope>
    <source>
        <strain evidence="3 4">JMUB3934</strain>
        <plasmid evidence="4">pjmub3934p2 dna</plasmid>
    </source>
</reference>
<dbReference type="SUPFAM" id="SSF46785">
    <property type="entry name" value="Winged helix' DNA-binding domain"/>
    <property type="match status" value="2"/>
</dbReference>